<dbReference type="InterPro" id="IPR012677">
    <property type="entry name" value="Nucleotide-bd_a/b_plait_sf"/>
</dbReference>
<dbReference type="Pfam" id="PF00076">
    <property type="entry name" value="RRM_1"/>
    <property type="match status" value="2"/>
</dbReference>
<evidence type="ECO:0000256" key="2">
    <source>
        <dbReference type="ARBA" id="ARBA00022884"/>
    </source>
</evidence>
<dbReference type="SMART" id="SM00360">
    <property type="entry name" value="RRM"/>
    <property type="match status" value="2"/>
</dbReference>
<feature type="compositionally biased region" description="Polar residues" evidence="4">
    <location>
        <begin position="413"/>
        <end position="422"/>
    </location>
</feature>
<evidence type="ECO:0000256" key="3">
    <source>
        <dbReference type="PROSITE-ProRule" id="PRU00176"/>
    </source>
</evidence>
<evidence type="ECO:0000256" key="4">
    <source>
        <dbReference type="SAM" id="MobiDB-lite"/>
    </source>
</evidence>
<dbReference type="Gene3D" id="3.30.70.330">
    <property type="match status" value="3"/>
</dbReference>
<reference evidence="6" key="1">
    <citation type="submission" date="2022-06" db="EMBL/GenBank/DDBJ databases">
        <authorList>
            <consortium name="SYNGENTA / RWTH Aachen University"/>
        </authorList>
    </citation>
    <scope>NUCLEOTIDE SEQUENCE</scope>
</reference>
<feature type="compositionally biased region" description="Polar residues" evidence="4">
    <location>
        <begin position="366"/>
        <end position="384"/>
    </location>
</feature>
<comment type="caution">
    <text evidence="6">The sequence shown here is derived from an EMBL/GenBank/DDBJ whole genome shotgun (WGS) entry which is preliminary data.</text>
</comment>
<dbReference type="PANTHER" id="PTHR47640">
    <property type="entry name" value="TRNA SELENOCYSTEINE 1-ASSOCIATED PROTEIN 1-RELATED-RELATED"/>
    <property type="match status" value="1"/>
</dbReference>
<sequence>MASKPFFAQPQLGGSAQLLGFTQPTDAQGTHHSVNAEGTAEEDQGQDASHRSVLNKDLGNHEGKCWNQYSQPKPLAYQFPTSTLNQASNPTAPSLGKAQQTSKTAAHLTSNSTVINPQGANSFCSKTSSRACTAASNQQPGASPSSLPRSTTTLWMGDLESWMDEDYVRRCVIMMGWHLPHYVPRRVPGQLATHDLGPNGISVKIKMVSGASPSSAYCFLTYPDPDMAEQAWRMISNMPPTLMPGCERTFKLNWATGLPGVQPTWDREFSVFIRDIDREVTEGELVSLFTCNFPSTKSAKIMGDLSTGLSRGYAFIRFGEESDMHRALSLGKSKNGTGMYLRGRCIKISEASGSSGTAGDHHSHQRSSLSGNHQNSCQNVRSRMSSVPSLAASDQCDSNYINRSRASAADHSGSVSISTPSNAEIPPPARHNSRDNINQVNHYANNDPSNTTVFVGGLPACISEETLKTFFQNFGEITYVKIPPNKGCGFVQYVRRADAEQAMIKMHEFPIHGKSRIRLSWGRSLGDKQVEYVKKLSSALGISFESVWKIVQGQDHSTIKQIASVV</sequence>
<organism evidence="6 7">
    <name type="scientific">Phakopsora pachyrhizi</name>
    <name type="common">Asian soybean rust disease fungus</name>
    <dbReference type="NCBI Taxonomy" id="170000"/>
    <lineage>
        <taxon>Eukaryota</taxon>
        <taxon>Fungi</taxon>
        <taxon>Dikarya</taxon>
        <taxon>Basidiomycota</taxon>
        <taxon>Pucciniomycotina</taxon>
        <taxon>Pucciniomycetes</taxon>
        <taxon>Pucciniales</taxon>
        <taxon>Phakopsoraceae</taxon>
        <taxon>Phakopsora</taxon>
    </lineage>
</organism>
<evidence type="ECO:0000313" key="6">
    <source>
        <dbReference type="EMBL" id="CAH7666938.1"/>
    </source>
</evidence>
<evidence type="ECO:0000256" key="1">
    <source>
        <dbReference type="ARBA" id="ARBA00022737"/>
    </source>
</evidence>
<keyword evidence="7" id="KW-1185">Reference proteome</keyword>
<feature type="non-terminal residue" evidence="6">
    <location>
        <position position="566"/>
    </location>
</feature>
<name>A0AAV0AHZ8_PHAPC</name>
<dbReference type="AlphaFoldDB" id="A0AAV0AHZ8"/>
<dbReference type="SUPFAM" id="SSF54928">
    <property type="entry name" value="RNA-binding domain, RBD"/>
    <property type="match status" value="2"/>
</dbReference>
<feature type="region of interest" description="Disordered" evidence="4">
    <location>
        <begin position="407"/>
        <end position="435"/>
    </location>
</feature>
<keyword evidence="2 3" id="KW-0694">RNA-binding</keyword>
<dbReference type="InterPro" id="IPR035979">
    <property type="entry name" value="RBD_domain_sf"/>
</dbReference>
<proteinExistence type="predicted"/>
<dbReference type="InterPro" id="IPR000504">
    <property type="entry name" value="RRM_dom"/>
</dbReference>
<keyword evidence="1" id="KW-0677">Repeat</keyword>
<dbReference type="InterPro" id="IPR050825">
    <property type="entry name" value="RBM42_RBP45_47-like"/>
</dbReference>
<evidence type="ECO:0000259" key="5">
    <source>
        <dbReference type="PROSITE" id="PS50102"/>
    </source>
</evidence>
<dbReference type="PANTHER" id="PTHR47640:SF10">
    <property type="entry name" value="TRNA SELENOCYSTEINE 1-ASSOCIATED PROTEIN 1-RELATED"/>
    <property type="match status" value="1"/>
</dbReference>
<accession>A0AAV0AHZ8</accession>
<dbReference type="EMBL" id="CALTRL010000177">
    <property type="protein sequence ID" value="CAH7666938.1"/>
    <property type="molecule type" value="Genomic_DNA"/>
</dbReference>
<feature type="region of interest" description="Disordered" evidence="4">
    <location>
        <begin position="81"/>
        <end position="107"/>
    </location>
</feature>
<dbReference type="PROSITE" id="PS50102">
    <property type="entry name" value="RRM"/>
    <property type="match status" value="2"/>
</dbReference>
<dbReference type="GO" id="GO:0003729">
    <property type="term" value="F:mRNA binding"/>
    <property type="evidence" value="ECO:0007669"/>
    <property type="project" value="InterPro"/>
</dbReference>
<protein>
    <recommendedName>
        <fullName evidence="5">RRM domain-containing protein</fullName>
    </recommendedName>
</protein>
<feature type="domain" description="RRM" evidence="5">
    <location>
        <begin position="269"/>
        <end position="353"/>
    </location>
</feature>
<dbReference type="Proteomes" id="UP001153365">
    <property type="component" value="Unassembled WGS sequence"/>
</dbReference>
<feature type="domain" description="RRM" evidence="5">
    <location>
        <begin position="451"/>
        <end position="524"/>
    </location>
</feature>
<evidence type="ECO:0000313" key="7">
    <source>
        <dbReference type="Proteomes" id="UP001153365"/>
    </source>
</evidence>
<feature type="region of interest" description="Disordered" evidence="4">
    <location>
        <begin position="352"/>
        <end position="384"/>
    </location>
</feature>
<gene>
    <name evidence="6" type="ORF">PPACK8108_LOCUS1305</name>
</gene>